<reference evidence="3 4" key="1">
    <citation type="journal article" date="2014" name="PLoS Genet.">
        <title>Phylogenetically driven sequencing of extremely halophilic archaea reveals strategies for static and dynamic osmo-response.</title>
        <authorList>
            <person name="Becker E.A."/>
            <person name="Seitzer P.M."/>
            <person name="Tritt A."/>
            <person name="Larsen D."/>
            <person name="Krusor M."/>
            <person name="Yao A.I."/>
            <person name="Wu D."/>
            <person name="Madern D."/>
            <person name="Eisen J.A."/>
            <person name="Darling A.E."/>
            <person name="Facciotti M.T."/>
        </authorList>
    </citation>
    <scope>NUCLEOTIDE SEQUENCE [LARGE SCALE GENOMIC DNA]</scope>
    <source>
        <strain evidence="3 4">100A6</strain>
    </source>
</reference>
<dbReference type="GO" id="GO:0016616">
    <property type="term" value="F:oxidoreductase activity, acting on the CH-OH group of donors, NAD or NADP as acceptor"/>
    <property type="evidence" value="ECO:0007669"/>
    <property type="project" value="UniProtKB-ARBA"/>
</dbReference>
<dbReference type="CDD" id="cd08253">
    <property type="entry name" value="zeta_crystallin"/>
    <property type="match status" value="1"/>
</dbReference>
<comment type="caution">
    <text evidence="3">The sequence shown here is derived from an EMBL/GenBank/DDBJ whole genome shotgun (WGS) entry which is preliminary data.</text>
</comment>
<dbReference type="eggNOG" id="arCOG01458">
    <property type="taxonomic scope" value="Archaea"/>
</dbReference>
<dbReference type="RefSeq" id="WP_007692816.1">
    <property type="nucleotide sequence ID" value="NZ_AOMB01000023.1"/>
</dbReference>
<evidence type="ECO:0000313" key="3">
    <source>
        <dbReference type="EMBL" id="EMA38818.1"/>
    </source>
</evidence>
<dbReference type="SUPFAM" id="SSF50129">
    <property type="entry name" value="GroES-like"/>
    <property type="match status" value="1"/>
</dbReference>
<dbReference type="Pfam" id="PF13602">
    <property type="entry name" value="ADH_zinc_N_2"/>
    <property type="match status" value="1"/>
</dbReference>
<keyword evidence="4" id="KW-1185">Reference proteome</keyword>
<dbReference type="InterPro" id="IPR013154">
    <property type="entry name" value="ADH-like_N"/>
</dbReference>
<dbReference type="SMART" id="SM00829">
    <property type="entry name" value="PKS_ER"/>
    <property type="match status" value="1"/>
</dbReference>
<dbReference type="InterPro" id="IPR020843">
    <property type="entry name" value="ER"/>
</dbReference>
<dbReference type="PANTHER" id="PTHR44154">
    <property type="entry name" value="QUINONE OXIDOREDUCTASE"/>
    <property type="match status" value="1"/>
</dbReference>
<protein>
    <submittedName>
        <fullName evidence="3">NADPH:quinone reductase</fullName>
    </submittedName>
</protein>
<dbReference type="GO" id="GO:0043168">
    <property type="term" value="F:anion binding"/>
    <property type="evidence" value="ECO:0007669"/>
    <property type="project" value="UniProtKB-ARBA"/>
</dbReference>
<name>M0M054_9EURY</name>
<dbReference type="InterPro" id="IPR011032">
    <property type="entry name" value="GroES-like_sf"/>
</dbReference>
<dbReference type="GO" id="GO:0030554">
    <property type="term" value="F:adenyl nucleotide binding"/>
    <property type="evidence" value="ECO:0007669"/>
    <property type="project" value="UniProtKB-ARBA"/>
</dbReference>
<accession>M0M054</accession>
<dbReference type="Proteomes" id="UP000011566">
    <property type="component" value="Unassembled WGS sequence"/>
</dbReference>
<evidence type="ECO:0000256" key="1">
    <source>
        <dbReference type="ARBA" id="ARBA00022857"/>
    </source>
</evidence>
<sequence length="326" mass="34381">MRAVRFHDHGGPDVLQVDEVERPEPADDEVLVEVHAAGVNPVDTYFREGSYEPFTLPMTPGIDFAGEVVVVGEGVEGFEDGDRVYGTGIGRSHQGSYAEYATVPTEYLVALPDGVDATEAGAAGVVAATAWRALVDHAGLEPGETCLVHGGSGGVGHVAVQIAAAAGAHVVTTASPGYRDRLTDLGADVVLDYSEENLADAVCEAASDRPGATGGVDVILDHRLDDYLQFDAEVAATGARVVGIGENDPQVGFEHDGVARSKDVSYQFMSMFNTPDLGVALRRLAYLMDEGELTVDVAREYDLDEAGEAQRAVLEDSFFGKLVLSP</sequence>
<gene>
    <name evidence="3" type="ORF">C447_08348</name>
</gene>
<dbReference type="AlphaFoldDB" id="M0M054"/>
<dbReference type="Gene3D" id="3.90.180.10">
    <property type="entry name" value="Medium-chain alcohol dehydrogenases, catalytic domain"/>
    <property type="match status" value="1"/>
</dbReference>
<keyword evidence="1" id="KW-0521">NADP</keyword>
<dbReference type="SUPFAM" id="SSF51735">
    <property type="entry name" value="NAD(P)-binding Rossmann-fold domains"/>
    <property type="match status" value="1"/>
</dbReference>
<dbReference type="PATRIC" id="fig|1132509.6.peg.1888"/>
<dbReference type="GO" id="GO:0044281">
    <property type="term" value="P:small molecule metabolic process"/>
    <property type="evidence" value="ECO:0007669"/>
    <property type="project" value="UniProtKB-ARBA"/>
</dbReference>
<evidence type="ECO:0000313" key="4">
    <source>
        <dbReference type="Proteomes" id="UP000011566"/>
    </source>
</evidence>
<dbReference type="Pfam" id="PF08240">
    <property type="entry name" value="ADH_N"/>
    <property type="match status" value="1"/>
</dbReference>
<dbReference type="InterPro" id="IPR036291">
    <property type="entry name" value="NAD(P)-bd_dom_sf"/>
</dbReference>
<evidence type="ECO:0000259" key="2">
    <source>
        <dbReference type="SMART" id="SM00829"/>
    </source>
</evidence>
<organism evidence="3 4">
    <name type="scientific">Halococcus hamelinensis 100A6</name>
    <dbReference type="NCBI Taxonomy" id="1132509"/>
    <lineage>
        <taxon>Archaea</taxon>
        <taxon>Methanobacteriati</taxon>
        <taxon>Methanobacteriota</taxon>
        <taxon>Stenosarchaea group</taxon>
        <taxon>Halobacteria</taxon>
        <taxon>Halobacteriales</taxon>
        <taxon>Halococcaceae</taxon>
        <taxon>Halococcus</taxon>
    </lineage>
</organism>
<dbReference type="InterPro" id="IPR051603">
    <property type="entry name" value="Zinc-ADH_QOR/CCCR"/>
</dbReference>
<dbReference type="EMBL" id="AOMB01000023">
    <property type="protein sequence ID" value="EMA38818.1"/>
    <property type="molecule type" value="Genomic_DNA"/>
</dbReference>
<proteinExistence type="predicted"/>
<feature type="domain" description="Enoyl reductase (ER)" evidence="2">
    <location>
        <begin position="10"/>
        <end position="324"/>
    </location>
</feature>
<dbReference type="Gene3D" id="3.40.50.720">
    <property type="entry name" value="NAD(P)-binding Rossmann-like Domain"/>
    <property type="match status" value="1"/>
</dbReference>
<dbReference type="PANTHER" id="PTHR44154:SF1">
    <property type="entry name" value="QUINONE OXIDOREDUCTASE"/>
    <property type="match status" value="1"/>
</dbReference>
<dbReference type="OrthoDB" id="8709at2157"/>